<feature type="region of interest" description="Disordered" evidence="1">
    <location>
        <begin position="103"/>
        <end position="122"/>
    </location>
</feature>
<dbReference type="AlphaFoldDB" id="A0A0S4TYE3"/>
<evidence type="ECO:0000313" key="2">
    <source>
        <dbReference type="EMBL" id="CUV14903.1"/>
    </source>
</evidence>
<sequence length="122" mass="13462">MRPRELAGHVVLRTRPRQQALGDRQAADGRVVVVAQEIEFGTPVAAGVIRLMDAHRAQFTALALGMLLDAAGQQGLEFIFGLQTASHRYLLADMQGWNRLTQGEFPHDPDDDVSGRYRVTPV</sequence>
<name>A0A0S4TYE3_RALSL</name>
<gene>
    <name evidence="2" type="ORF">RUN39_v1_990016</name>
</gene>
<reference evidence="2" key="1">
    <citation type="submission" date="2015-10" db="EMBL/GenBank/DDBJ databases">
        <authorList>
            <person name="Gilbert D.G."/>
        </authorList>
    </citation>
    <scope>NUCLEOTIDE SEQUENCE</scope>
    <source>
        <strain evidence="2">Phyl III-seqv23</strain>
    </source>
</reference>
<evidence type="ECO:0000256" key="1">
    <source>
        <dbReference type="SAM" id="MobiDB-lite"/>
    </source>
</evidence>
<accession>A0A0S4TYE3</accession>
<proteinExistence type="predicted"/>
<protein>
    <submittedName>
        <fullName evidence="2">Uncharacterized protein</fullName>
    </submittedName>
</protein>
<dbReference type="EMBL" id="LN899819">
    <property type="protein sequence ID" value="CUV14903.1"/>
    <property type="molecule type" value="Genomic_DNA"/>
</dbReference>
<organism evidence="2">
    <name type="scientific">Ralstonia solanacearum</name>
    <name type="common">Pseudomonas solanacearum</name>
    <dbReference type="NCBI Taxonomy" id="305"/>
    <lineage>
        <taxon>Bacteria</taxon>
        <taxon>Pseudomonadati</taxon>
        <taxon>Pseudomonadota</taxon>
        <taxon>Betaproteobacteria</taxon>
        <taxon>Burkholderiales</taxon>
        <taxon>Burkholderiaceae</taxon>
        <taxon>Ralstonia</taxon>
        <taxon>Ralstonia solanacearum species complex</taxon>
    </lineage>
</organism>